<name>A0A3R9QY29_9CREN</name>
<evidence type="ECO:0000313" key="2">
    <source>
        <dbReference type="Proteomes" id="UP000278149"/>
    </source>
</evidence>
<proteinExistence type="predicted"/>
<dbReference type="EMBL" id="RCOR01000041">
    <property type="protein sequence ID" value="RSN67848.1"/>
    <property type="molecule type" value="Genomic_DNA"/>
</dbReference>
<protein>
    <submittedName>
        <fullName evidence="1">Uncharacterized protein</fullName>
    </submittedName>
</protein>
<gene>
    <name evidence="1" type="ORF">D9Q81_07420</name>
</gene>
<sequence>MEGKEGDEIQEAASLSLKLSKEIWDCLLFAASISEDFSAKFRSGPFSLEIRKRYDGRVEVSYSVRSMDGTERIIRKVY</sequence>
<dbReference type="AlphaFoldDB" id="A0A3R9QY29"/>
<dbReference type="Proteomes" id="UP000278149">
    <property type="component" value="Unassembled WGS sequence"/>
</dbReference>
<dbReference type="GeneID" id="6094118"/>
<reference evidence="1 2" key="1">
    <citation type="submission" date="2018-10" db="EMBL/GenBank/DDBJ databases">
        <title>Co-occurring genomic capacity for anaerobic methane metabolism and dissimilatory sulfite reduction discovered in the Korarchaeota.</title>
        <authorList>
            <person name="Mckay L.J."/>
            <person name="Dlakic M."/>
            <person name="Fields M.W."/>
            <person name="Delmont T.O."/>
            <person name="Eren A.M."/>
            <person name="Jay Z.J."/>
            <person name="Klingelsmith K.B."/>
            <person name="Rusch D.B."/>
            <person name="Inskeep W.P."/>
        </authorList>
    </citation>
    <scope>NUCLEOTIDE SEQUENCE [LARGE SCALE GENOMIC DNA]</scope>
    <source>
        <strain evidence="1 2">WS</strain>
    </source>
</reference>
<comment type="caution">
    <text evidence="1">The sequence shown here is derived from an EMBL/GenBank/DDBJ whole genome shotgun (WGS) entry which is preliminary data.</text>
</comment>
<dbReference type="RefSeq" id="WP_012309484.1">
    <property type="nucleotide sequence ID" value="NZ_RCOR01000041.1"/>
</dbReference>
<organism evidence="1 2">
    <name type="scientific">Candidatus Korarchaeum cryptofilum</name>
    <dbReference type="NCBI Taxonomy" id="498846"/>
    <lineage>
        <taxon>Archaea</taxon>
        <taxon>Thermoproteota</taxon>
        <taxon>Candidatus Korarchaeia</taxon>
        <taxon>Candidatus Korarchaeales</taxon>
        <taxon>Candidatus Korarchaeaceae</taxon>
        <taxon>Candidatus Korarchaeum</taxon>
    </lineage>
</organism>
<evidence type="ECO:0000313" key="1">
    <source>
        <dbReference type="EMBL" id="RSN67848.1"/>
    </source>
</evidence>
<accession>A0A3R9QY29</accession>